<dbReference type="Gene3D" id="3.40.710.10">
    <property type="entry name" value="DD-peptidase/beta-lactamase superfamily"/>
    <property type="match status" value="1"/>
</dbReference>
<comment type="caution">
    <text evidence="2">The sequence shown here is derived from an EMBL/GenBank/DDBJ whole genome shotgun (WGS) entry which is preliminary data.</text>
</comment>
<organism evidence="2 3">
    <name type="scientific">Fusibacter ferrireducens</name>
    <dbReference type="NCBI Taxonomy" id="2785058"/>
    <lineage>
        <taxon>Bacteria</taxon>
        <taxon>Bacillati</taxon>
        <taxon>Bacillota</taxon>
        <taxon>Clostridia</taxon>
        <taxon>Eubacteriales</taxon>
        <taxon>Eubacteriales Family XII. Incertae Sedis</taxon>
        <taxon>Fusibacter</taxon>
    </lineage>
</organism>
<accession>A0ABR9ZPS9</accession>
<name>A0ABR9ZPS9_9FIRM</name>
<dbReference type="Proteomes" id="UP000614200">
    <property type="component" value="Unassembled WGS sequence"/>
</dbReference>
<sequence>MDLQKLEQHLVKLKEKMEIPSFSMTLYANNEYMHFSSGMSDVCTGTMADQETLYGIASCTKSLVAGTLCTLVDQGMLKLDDKVIDLMPTFRMYDDYVTENLTVRDILCHRSGIQRHDLSCYPRIATMTEDEIIGILPDLKPNQPLRYKWQYSNHMYVLAGCLITRVAGTHWQEIMKKNIFEPLDITRVAFSTEEAIALGNCARPYKPDPITGKMEMVPYLNMLGAVASAGLYMSTSELAKWNVMLLNKGRYNGIQILSEEMCQEMMTTQMVIRQPVPKPLEGILAAKGYGLGLNTEMFRGHRAVGHSGDIDGFMSYQFILPDDGAACAILTNAGQSMAAVIMRFIAYEHLLGGKEDWGTILEAYFDQEMQKRMAFIETKLAEKPENSACPIDLKKACGRYINPGYGVVDVDTKEGNLILEMYDCIFKAEHYAHLLFTFDLPQLLKGIIFEMELHTNPQGEVTGFSASFDYETEEKIYFERKDAF</sequence>
<keyword evidence="3" id="KW-1185">Reference proteome</keyword>
<feature type="domain" description="Beta-lactamase-related" evidence="1">
    <location>
        <begin position="13"/>
        <end position="338"/>
    </location>
</feature>
<evidence type="ECO:0000313" key="2">
    <source>
        <dbReference type="EMBL" id="MBF4692331.1"/>
    </source>
</evidence>
<protein>
    <submittedName>
        <fullName evidence="2">Serine hydrolase</fullName>
    </submittedName>
</protein>
<evidence type="ECO:0000259" key="1">
    <source>
        <dbReference type="Pfam" id="PF00144"/>
    </source>
</evidence>
<dbReference type="SUPFAM" id="SSF56601">
    <property type="entry name" value="beta-lactamase/transpeptidase-like"/>
    <property type="match status" value="1"/>
</dbReference>
<dbReference type="GO" id="GO:0016787">
    <property type="term" value="F:hydrolase activity"/>
    <property type="evidence" value="ECO:0007669"/>
    <property type="project" value="UniProtKB-KW"/>
</dbReference>
<dbReference type="PANTHER" id="PTHR46825:SF15">
    <property type="entry name" value="BETA-LACTAMASE-RELATED DOMAIN-CONTAINING PROTEIN"/>
    <property type="match status" value="1"/>
</dbReference>
<evidence type="ECO:0000313" key="3">
    <source>
        <dbReference type="Proteomes" id="UP000614200"/>
    </source>
</evidence>
<proteinExistence type="predicted"/>
<dbReference type="Pfam" id="PF00144">
    <property type="entry name" value="Beta-lactamase"/>
    <property type="match status" value="1"/>
</dbReference>
<dbReference type="PANTHER" id="PTHR46825">
    <property type="entry name" value="D-ALANYL-D-ALANINE-CARBOXYPEPTIDASE/ENDOPEPTIDASE AMPH"/>
    <property type="match status" value="1"/>
</dbReference>
<dbReference type="InterPro" id="IPR050491">
    <property type="entry name" value="AmpC-like"/>
</dbReference>
<reference evidence="2 3" key="1">
    <citation type="submission" date="2020-11" db="EMBL/GenBank/DDBJ databases">
        <title>Fusibacter basophilias sp. nov.</title>
        <authorList>
            <person name="Qiu D."/>
        </authorList>
    </citation>
    <scope>NUCLEOTIDE SEQUENCE [LARGE SCALE GENOMIC DNA]</scope>
    <source>
        <strain evidence="2 3">Q10-2</strain>
    </source>
</reference>
<dbReference type="InterPro" id="IPR001466">
    <property type="entry name" value="Beta-lactam-related"/>
</dbReference>
<dbReference type="InterPro" id="IPR012338">
    <property type="entry name" value="Beta-lactam/transpept-like"/>
</dbReference>
<keyword evidence="2" id="KW-0378">Hydrolase</keyword>
<gene>
    <name evidence="2" type="ORF">ISU02_04350</name>
</gene>
<dbReference type="EMBL" id="JADKNH010000002">
    <property type="protein sequence ID" value="MBF4692331.1"/>
    <property type="molecule type" value="Genomic_DNA"/>
</dbReference>
<dbReference type="RefSeq" id="WP_194700564.1">
    <property type="nucleotide sequence ID" value="NZ_JADKNH010000002.1"/>
</dbReference>